<feature type="region of interest" description="Disordered" evidence="1">
    <location>
        <begin position="239"/>
        <end position="263"/>
    </location>
</feature>
<gene>
    <name evidence="3" type="ORF">TWF506_005757</name>
</gene>
<evidence type="ECO:0000256" key="2">
    <source>
        <dbReference type="SAM" id="SignalP"/>
    </source>
</evidence>
<evidence type="ECO:0000313" key="3">
    <source>
        <dbReference type="EMBL" id="KAK6518622.1"/>
    </source>
</evidence>
<keyword evidence="2" id="KW-0732">Signal</keyword>
<evidence type="ECO:0000256" key="1">
    <source>
        <dbReference type="SAM" id="MobiDB-lite"/>
    </source>
</evidence>
<dbReference type="AlphaFoldDB" id="A0AAN8RX30"/>
<comment type="caution">
    <text evidence="3">The sequence shown here is derived from an EMBL/GenBank/DDBJ whole genome shotgun (WGS) entry which is preliminary data.</text>
</comment>
<sequence length="291" mass="32938">MKMNMSRISLPSILLLLSLIIPAVTGVPVAEDTIEVTHKPEEPSKAKPPLVSANQLDKRPVWRVFYDERYRIRCEEPDVSVVHLHQRAATHADSLTAWTHPLEAMLGADHQTAMDMLETFTSLCQNCDCYGYDDPRHPLQLKATRSDECPQDTVNFCRFISNCFCETNLEERKKQPKVPIRSNPSFTITKDGKRGGQQTFEEVMKAIRDAATGGSLSMFEIQFDEASGQNVVESIEPPRRERVPGTKEPYYLEGPNSDMDRDPLVNFPFRDGSNAHLGIFKRDEENKAQKG</sequence>
<protein>
    <submittedName>
        <fullName evidence="3">Uncharacterized protein</fullName>
    </submittedName>
</protein>
<evidence type="ECO:0000313" key="4">
    <source>
        <dbReference type="Proteomes" id="UP001307849"/>
    </source>
</evidence>
<feature type="signal peptide" evidence="2">
    <location>
        <begin position="1"/>
        <end position="26"/>
    </location>
</feature>
<dbReference type="Proteomes" id="UP001307849">
    <property type="component" value="Unassembled WGS sequence"/>
</dbReference>
<name>A0AAN8RX30_9PEZI</name>
<reference evidence="3 4" key="1">
    <citation type="submission" date="2019-10" db="EMBL/GenBank/DDBJ databases">
        <authorList>
            <person name="Palmer J.M."/>
        </authorList>
    </citation>
    <scope>NUCLEOTIDE SEQUENCE [LARGE SCALE GENOMIC DNA]</scope>
    <source>
        <strain evidence="3 4">TWF506</strain>
    </source>
</reference>
<dbReference type="EMBL" id="JAVHJM010000002">
    <property type="protein sequence ID" value="KAK6518622.1"/>
    <property type="molecule type" value="Genomic_DNA"/>
</dbReference>
<keyword evidence="4" id="KW-1185">Reference proteome</keyword>
<accession>A0AAN8RX30</accession>
<organism evidence="3 4">
    <name type="scientific">Arthrobotrys conoides</name>
    <dbReference type="NCBI Taxonomy" id="74498"/>
    <lineage>
        <taxon>Eukaryota</taxon>
        <taxon>Fungi</taxon>
        <taxon>Dikarya</taxon>
        <taxon>Ascomycota</taxon>
        <taxon>Pezizomycotina</taxon>
        <taxon>Orbiliomycetes</taxon>
        <taxon>Orbiliales</taxon>
        <taxon>Orbiliaceae</taxon>
        <taxon>Arthrobotrys</taxon>
    </lineage>
</organism>
<feature type="chain" id="PRO_5042907106" evidence="2">
    <location>
        <begin position="27"/>
        <end position="291"/>
    </location>
</feature>
<proteinExistence type="predicted"/>